<sequence>MVPDETSSETMDGQVEVASDSESTESDDDDPDAARISTTLNQRNKYASISSKRVKMKKLAAQGESSCRQDTLHVLNNDDEDPNKTQGGGEDQIDSSMPCTSRAGDSTTQGESSSGDVDGVKEKGKQVESDVVKDIETESDKLDCLIDLDNVFIDDWESDDENVEIKFEQDDEVVTYAMHEGLSLTLHSSIR</sequence>
<proteinExistence type="predicted"/>
<reference evidence="2" key="1">
    <citation type="journal article" date="2022" name="Mol. Ecol. Resour.">
        <title>The genomes of chicory, endive, great burdock and yacon provide insights into Asteraceae palaeo-polyploidization history and plant inulin production.</title>
        <authorList>
            <person name="Fan W."/>
            <person name="Wang S."/>
            <person name="Wang H."/>
            <person name="Wang A."/>
            <person name="Jiang F."/>
            <person name="Liu H."/>
            <person name="Zhao H."/>
            <person name="Xu D."/>
            <person name="Zhang Y."/>
        </authorList>
    </citation>
    <scope>NUCLEOTIDE SEQUENCE [LARGE SCALE GENOMIC DNA]</scope>
    <source>
        <strain evidence="2">cv. Yunnan</strain>
    </source>
</reference>
<accession>A0ACB9FYZ4</accession>
<dbReference type="Proteomes" id="UP001056120">
    <property type="component" value="Linkage Group LG15"/>
</dbReference>
<evidence type="ECO:0000313" key="1">
    <source>
        <dbReference type="EMBL" id="KAI3776006.1"/>
    </source>
</evidence>
<evidence type="ECO:0000313" key="2">
    <source>
        <dbReference type="Proteomes" id="UP001056120"/>
    </source>
</evidence>
<keyword evidence="2" id="KW-1185">Reference proteome</keyword>
<gene>
    <name evidence="1" type="ORF">L1987_45766</name>
</gene>
<protein>
    <submittedName>
        <fullName evidence="1">Uncharacterized protein</fullName>
    </submittedName>
</protein>
<reference evidence="1 2" key="2">
    <citation type="journal article" date="2022" name="Mol. Ecol. Resour.">
        <title>The genomes of chicory, endive, great burdock and yacon provide insights into Asteraceae paleo-polyploidization history and plant inulin production.</title>
        <authorList>
            <person name="Fan W."/>
            <person name="Wang S."/>
            <person name="Wang H."/>
            <person name="Wang A."/>
            <person name="Jiang F."/>
            <person name="Liu H."/>
            <person name="Zhao H."/>
            <person name="Xu D."/>
            <person name="Zhang Y."/>
        </authorList>
    </citation>
    <scope>NUCLEOTIDE SEQUENCE [LARGE SCALE GENOMIC DNA]</scope>
    <source>
        <strain evidence="2">cv. Yunnan</strain>
        <tissue evidence="1">Leaves</tissue>
    </source>
</reference>
<name>A0ACB9FYZ4_9ASTR</name>
<dbReference type="EMBL" id="CM042032">
    <property type="protein sequence ID" value="KAI3776006.1"/>
    <property type="molecule type" value="Genomic_DNA"/>
</dbReference>
<comment type="caution">
    <text evidence="1">The sequence shown here is derived from an EMBL/GenBank/DDBJ whole genome shotgun (WGS) entry which is preliminary data.</text>
</comment>
<organism evidence="1 2">
    <name type="scientific">Smallanthus sonchifolius</name>
    <dbReference type="NCBI Taxonomy" id="185202"/>
    <lineage>
        <taxon>Eukaryota</taxon>
        <taxon>Viridiplantae</taxon>
        <taxon>Streptophyta</taxon>
        <taxon>Embryophyta</taxon>
        <taxon>Tracheophyta</taxon>
        <taxon>Spermatophyta</taxon>
        <taxon>Magnoliopsida</taxon>
        <taxon>eudicotyledons</taxon>
        <taxon>Gunneridae</taxon>
        <taxon>Pentapetalae</taxon>
        <taxon>asterids</taxon>
        <taxon>campanulids</taxon>
        <taxon>Asterales</taxon>
        <taxon>Asteraceae</taxon>
        <taxon>Asteroideae</taxon>
        <taxon>Heliantheae alliance</taxon>
        <taxon>Millerieae</taxon>
        <taxon>Smallanthus</taxon>
    </lineage>
</organism>